<dbReference type="Proteomes" id="UP000660729">
    <property type="component" value="Unassembled WGS sequence"/>
</dbReference>
<dbReference type="EMBL" id="JABCIY010000175">
    <property type="protein sequence ID" value="KAF7190209.1"/>
    <property type="molecule type" value="Genomic_DNA"/>
</dbReference>
<comment type="caution">
    <text evidence="1">The sequence shown here is derived from an EMBL/GenBank/DDBJ whole genome shotgun (WGS) entry which is preliminary data.</text>
</comment>
<evidence type="ECO:0000313" key="1">
    <source>
        <dbReference type="EMBL" id="KAF7190209.1"/>
    </source>
</evidence>
<keyword evidence="2" id="KW-1185">Reference proteome</keyword>
<accession>A0A8H6REQ4</accession>
<sequence length="335" mass="37769">MHRLKRATFMLEPRYESRHVHVAPKKYQNLSNAQDAHFKQICDQDFDPSEVIDWDRLIAILKNLKRTSCKIDLELLSIAGPQRDSGWTGSDSLTVANITDRMMYAMARSSVFIDRLAMIVNAFHDTSISIQSRGVYNLSDVTKNLRRFFYAMMRCKDEGEHGSGEVALSNRMGAIKTIESASELQELILTGSDLRLHSQIDPTLITSKFLQAVRSSVLRWLILDTMDCTSSDLAQVICKCKASLVSVVLKNIRLHHPGSRLLLLKELQECSKLDSVTVSKEDSSPLMHHSGIGVFSLKHYDGEDKAEVGDGKGVLWDSKEEVQKVLKYNIGQIKE</sequence>
<proteinExistence type="predicted"/>
<reference evidence="1" key="1">
    <citation type="submission" date="2020-04" db="EMBL/GenBank/DDBJ databases">
        <title>Draft genome resource of the tomato pathogen Pseudocercospora fuligena.</title>
        <authorList>
            <person name="Zaccaron A."/>
        </authorList>
    </citation>
    <scope>NUCLEOTIDE SEQUENCE</scope>
    <source>
        <strain evidence="1">PF001</strain>
    </source>
</reference>
<dbReference type="OrthoDB" id="4402051at2759"/>
<name>A0A8H6REQ4_9PEZI</name>
<dbReference type="AlphaFoldDB" id="A0A8H6REQ4"/>
<organism evidence="1 2">
    <name type="scientific">Pseudocercospora fuligena</name>
    <dbReference type="NCBI Taxonomy" id="685502"/>
    <lineage>
        <taxon>Eukaryota</taxon>
        <taxon>Fungi</taxon>
        <taxon>Dikarya</taxon>
        <taxon>Ascomycota</taxon>
        <taxon>Pezizomycotina</taxon>
        <taxon>Dothideomycetes</taxon>
        <taxon>Dothideomycetidae</taxon>
        <taxon>Mycosphaerellales</taxon>
        <taxon>Mycosphaerellaceae</taxon>
        <taxon>Pseudocercospora</taxon>
    </lineage>
</organism>
<evidence type="ECO:0000313" key="2">
    <source>
        <dbReference type="Proteomes" id="UP000660729"/>
    </source>
</evidence>
<protein>
    <submittedName>
        <fullName evidence="1">Uncharacterized protein</fullName>
    </submittedName>
</protein>
<gene>
    <name evidence="1" type="ORF">HII31_08540</name>
</gene>